<sequence>MQVGSTVATAFGPAIVTALRAADNKLEVSFPWSSQSSLSPDVVLGPGQLVKCGLLGVGVIRSTDYTRGFCHVRFPFGVGIVLVEHIRLETSSIASRLRYIVLQSPLRVGDRVVTPFGCGTVLRRRGSVLMVDMSLSQSSTLESVITAFVQVQQAALTF</sequence>
<comment type="caution">
    <text evidence="1">The sequence shown here is derived from an EMBL/GenBank/DDBJ whole genome shotgun (WGS) entry which is preliminary data.</text>
</comment>
<dbReference type="AlphaFoldDB" id="A0AAV2YLP8"/>
<gene>
    <name evidence="1" type="ORF">N0F65_012628</name>
</gene>
<organism evidence="1 2">
    <name type="scientific">Lagenidium giganteum</name>
    <dbReference type="NCBI Taxonomy" id="4803"/>
    <lineage>
        <taxon>Eukaryota</taxon>
        <taxon>Sar</taxon>
        <taxon>Stramenopiles</taxon>
        <taxon>Oomycota</taxon>
        <taxon>Peronosporomycetes</taxon>
        <taxon>Pythiales</taxon>
        <taxon>Pythiaceae</taxon>
    </lineage>
</organism>
<dbReference type="EMBL" id="DAKRPA010000185">
    <property type="protein sequence ID" value="DAZ95917.1"/>
    <property type="molecule type" value="Genomic_DNA"/>
</dbReference>
<reference evidence="1" key="2">
    <citation type="journal article" date="2023" name="Microbiol Resour">
        <title>Decontamination and Annotation of the Draft Genome Sequence of the Oomycete Lagenidium giganteum ARSEF 373.</title>
        <authorList>
            <person name="Morgan W.R."/>
            <person name="Tartar A."/>
        </authorList>
    </citation>
    <scope>NUCLEOTIDE SEQUENCE</scope>
    <source>
        <strain evidence="1">ARSEF 373</strain>
    </source>
</reference>
<accession>A0AAV2YLP8</accession>
<reference evidence="1" key="1">
    <citation type="submission" date="2022-11" db="EMBL/GenBank/DDBJ databases">
        <authorList>
            <person name="Morgan W.R."/>
            <person name="Tartar A."/>
        </authorList>
    </citation>
    <scope>NUCLEOTIDE SEQUENCE</scope>
    <source>
        <strain evidence="1">ARSEF 373</strain>
    </source>
</reference>
<protein>
    <submittedName>
        <fullName evidence="1">Uncharacterized protein</fullName>
    </submittedName>
</protein>
<keyword evidence="2" id="KW-1185">Reference proteome</keyword>
<evidence type="ECO:0000313" key="1">
    <source>
        <dbReference type="EMBL" id="DAZ95917.1"/>
    </source>
</evidence>
<name>A0AAV2YLP8_9STRA</name>
<dbReference type="Proteomes" id="UP001146120">
    <property type="component" value="Unassembled WGS sequence"/>
</dbReference>
<evidence type="ECO:0000313" key="2">
    <source>
        <dbReference type="Proteomes" id="UP001146120"/>
    </source>
</evidence>
<proteinExistence type="predicted"/>